<keyword evidence="1" id="KW-0812">Transmembrane</keyword>
<feature type="transmembrane region" description="Helical" evidence="1">
    <location>
        <begin position="33"/>
        <end position="52"/>
    </location>
</feature>
<keyword evidence="1" id="KW-1133">Transmembrane helix</keyword>
<evidence type="ECO:0000313" key="3">
    <source>
        <dbReference type="Proteomes" id="UP000231152"/>
    </source>
</evidence>
<sequence length="121" mass="13621">MNDKKFTEFSIATVLVLLLVLLANPFHFWMPGTMQMLVLASVAVVFAVYAVFVWRERAADEREAAHRMFADRIAFVTGAAVIVLGIAIETFSHRLDTWLVGALIAMVLAKAIALYYSRSRW</sequence>
<dbReference type="AlphaFoldDB" id="A0A2M8LFC9"/>
<gene>
    <name evidence="2" type="ORF">COV04_01305</name>
</gene>
<protein>
    <submittedName>
        <fullName evidence="2">Uncharacterized protein</fullName>
    </submittedName>
</protein>
<reference evidence="2 3" key="1">
    <citation type="submission" date="2017-09" db="EMBL/GenBank/DDBJ databases">
        <title>Depth-based differentiation of microbial function through sediment-hosted aquifers and enrichment of novel symbionts in the deep terrestrial subsurface.</title>
        <authorList>
            <person name="Probst A.J."/>
            <person name="Ladd B."/>
            <person name="Jarett J.K."/>
            <person name="Geller-Mcgrath D.E."/>
            <person name="Sieber C.M."/>
            <person name="Emerson J.B."/>
            <person name="Anantharaman K."/>
            <person name="Thomas B.C."/>
            <person name="Malmstrom R."/>
            <person name="Stieglmeier M."/>
            <person name="Klingl A."/>
            <person name="Woyke T."/>
            <person name="Ryan C.M."/>
            <person name="Banfield J.F."/>
        </authorList>
    </citation>
    <scope>NUCLEOTIDE SEQUENCE [LARGE SCALE GENOMIC DNA]</scope>
    <source>
        <strain evidence="2">CG10_big_fil_rev_8_21_14_0_10_48_11</strain>
    </source>
</reference>
<proteinExistence type="predicted"/>
<dbReference type="Proteomes" id="UP000231152">
    <property type="component" value="Unassembled WGS sequence"/>
</dbReference>
<accession>A0A2M8LFC9</accession>
<keyword evidence="1" id="KW-0472">Membrane</keyword>
<feature type="transmembrane region" description="Helical" evidence="1">
    <location>
        <begin position="98"/>
        <end position="116"/>
    </location>
</feature>
<organism evidence="2 3">
    <name type="scientific">Candidatus Uhrbacteria bacterium CG10_big_fil_rev_8_21_14_0_10_48_11</name>
    <dbReference type="NCBI Taxonomy" id="1975037"/>
    <lineage>
        <taxon>Bacteria</taxon>
        <taxon>Candidatus Uhriibacteriota</taxon>
    </lineage>
</organism>
<evidence type="ECO:0000313" key="2">
    <source>
        <dbReference type="EMBL" id="PJE76150.1"/>
    </source>
</evidence>
<dbReference type="EMBL" id="PFET01000005">
    <property type="protein sequence ID" value="PJE76150.1"/>
    <property type="molecule type" value="Genomic_DNA"/>
</dbReference>
<evidence type="ECO:0000256" key="1">
    <source>
        <dbReference type="SAM" id="Phobius"/>
    </source>
</evidence>
<name>A0A2M8LFC9_9BACT</name>
<feature type="transmembrane region" description="Helical" evidence="1">
    <location>
        <begin position="73"/>
        <end position="92"/>
    </location>
</feature>
<comment type="caution">
    <text evidence="2">The sequence shown here is derived from an EMBL/GenBank/DDBJ whole genome shotgun (WGS) entry which is preliminary data.</text>
</comment>